<sequence>MEESLEVDPQTLAMEQVISVLTPLRQHRQASAERAQRQAQKTLEQMHEHLQQTRDSYAQERHNQRERRQVLSSAHVNKAMSLDDLERWHEKENRMLDRLAYIRQDMARQALSIEEQQQRLAQAKDAAKASQRAVEKLACLAEALNEQGESS</sequence>
<feature type="region of interest" description="Disordered" evidence="2">
    <location>
        <begin position="28"/>
        <end position="72"/>
    </location>
</feature>
<protein>
    <submittedName>
        <fullName evidence="3">Type III secretion protein</fullName>
    </submittedName>
</protein>
<proteinExistence type="predicted"/>
<evidence type="ECO:0000313" key="4">
    <source>
        <dbReference type="Proteomes" id="UP000095143"/>
    </source>
</evidence>
<dbReference type="OrthoDB" id="7016421at2"/>
<dbReference type="RefSeq" id="WP_065989240.1">
    <property type="nucleotide sequence ID" value="NZ_MDEN01000063.1"/>
</dbReference>
<reference evidence="3 4" key="1">
    <citation type="submission" date="2016-08" db="EMBL/GenBank/DDBJ databases">
        <title>Whole genome sequence of Pseudomonas graminis strain UASWS1507, a potential biological control agent for agriculture.</title>
        <authorList>
            <person name="Crovadore J."/>
            <person name="Calmin G."/>
            <person name="Chablais R."/>
            <person name="Cochard B."/>
            <person name="Lefort F."/>
        </authorList>
    </citation>
    <scope>NUCLEOTIDE SEQUENCE [LARGE SCALE GENOMIC DNA]</scope>
    <source>
        <strain evidence="3 4">UASWS1507</strain>
    </source>
</reference>
<accession>A0A1C2DXN6</accession>
<feature type="coiled-coil region" evidence="1">
    <location>
        <begin position="106"/>
        <end position="147"/>
    </location>
</feature>
<gene>
    <name evidence="3" type="ORF">BBI10_14085</name>
</gene>
<name>A0A1C2DXN6_9PSED</name>
<dbReference type="InterPro" id="IPR053716">
    <property type="entry name" value="Flag_assembly_chemotaxis_eff"/>
</dbReference>
<evidence type="ECO:0000256" key="1">
    <source>
        <dbReference type="SAM" id="Coils"/>
    </source>
</evidence>
<comment type="caution">
    <text evidence="3">The sequence shown here is derived from an EMBL/GenBank/DDBJ whole genome shotgun (WGS) entry which is preliminary data.</text>
</comment>
<feature type="compositionally biased region" description="Basic and acidic residues" evidence="2">
    <location>
        <begin position="44"/>
        <end position="69"/>
    </location>
</feature>
<organism evidence="3 4">
    <name type="scientific">Pseudomonas graminis</name>
    <dbReference type="NCBI Taxonomy" id="158627"/>
    <lineage>
        <taxon>Bacteria</taxon>
        <taxon>Pseudomonadati</taxon>
        <taxon>Pseudomonadota</taxon>
        <taxon>Gammaproteobacteria</taxon>
        <taxon>Pseudomonadales</taxon>
        <taxon>Pseudomonadaceae</taxon>
        <taxon>Pseudomonas</taxon>
    </lineage>
</organism>
<dbReference type="AlphaFoldDB" id="A0A1C2DXN6"/>
<evidence type="ECO:0000313" key="3">
    <source>
        <dbReference type="EMBL" id="OCX19530.1"/>
    </source>
</evidence>
<evidence type="ECO:0000256" key="2">
    <source>
        <dbReference type="SAM" id="MobiDB-lite"/>
    </source>
</evidence>
<keyword evidence="1" id="KW-0175">Coiled coil</keyword>
<dbReference type="EMBL" id="MDEN01000063">
    <property type="protein sequence ID" value="OCX19530.1"/>
    <property type="molecule type" value="Genomic_DNA"/>
</dbReference>
<dbReference type="Proteomes" id="UP000095143">
    <property type="component" value="Unassembled WGS sequence"/>
</dbReference>
<dbReference type="Gene3D" id="1.10.287.1700">
    <property type="match status" value="1"/>
</dbReference>